<evidence type="ECO:0000313" key="4">
    <source>
        <dbReference type="Proteomes" id="UP001482620"/>
    </source>
</evidence>
<comment type="caution">
    <text evidence="3">The sequence shown here is derived from an EMBL/GenBank/DDBJ whole genome shotgun (WGS) entry which is preliminary data.</text>
</comment>
<proteinExistence type="predicted"/>
<keyword evidence="4" id="KW-1185">Reference proteome</keyword>
<feature type="transmembrane region" description="Helical" evidence="2">
    <location>
        <begin position="113"/>
        <end position="131"/>
    </location>
</feature>
<protein>
    <submittedName>
        <fullName evidence="3">Uncharacterized protein</fullName>
    </submittedName>
</protein>
<dbReference type="EMBL" id="JAHRIQ010081561">
    <property type="protein sequence ID" value="MEQ2247233.1"/>
    <property type="molecule type" value="Genomic_DNA"/>
</dbReference>
<evidence type="ECO:0000256" key="1">
    <source>
        <dbReference type="SAM" id="MobiDB-lite"/>
    </source>
</evidence>
<evidence type="ECO:0000256" key="2">
    <source>
        <dbReference type="SAM" id="Phobius"/>
    </source>
</evidence>
<name>A0ABV0UPT6_9TELE</name>
<gene>
    <name evidence="3" type="ORF">ILYODFUR_007250</name>
</gene>
<evidence type="ECO:0000313" key="3">
    <source>
        <dbReference type="EMBL" id="MEQ2247233.1"/>
    </source>
</evidence>
<organism evidence="3 4">
    <name type="scientific">Ilyodon furcidens</name>
    <name type="common">goldbreast splitfin</name>
    <dbReference type="NCBI Taxonomy" id="33524"/>
    <lineage>
        <taxon>Eukaryota</taxon>
        <taxon>Metazoa</taxon>
        <taxon>Chordata</taxon>
        <taxon>Craniata</taxon>
        <taxon>Vertebrata</taxon>
        <taxon>Euteleostomi</taxon>
        <taxon>Actinopterygii</taxon>
        <taxon>Neopterygii</taxon>
        <taxon>Teleostei</taxon>
        <taxon>Neoteleostei</taxon>
        <taxon>Acanthomorphata</taxon>
        <taxon>Ovalentaria</taxon>
        <taxon>Atherinomorphae</taxon>
        <taxon>Cyprinodontiformes</taxon>
        <taxon>Goodeidae</taxon>
        <taxon>Ilyodon</taxon>
    </lineage>
</organism>
<keyword evidence="2" id="KW-0812">Transmembrane</keyword>
<sequence length="140" mass="14972">MSEEKEIRIGQGRRGAGQKTGSNGGPDKPLHSTPPHSHYHYHHHVLLPSNPKLLFASASTSASLQVASSLTPETWSPSGSESNNTRLCSDGWDTNTALHSGGSCMDGTLVKPLLLLPSTITTIFPLFMAAIQRNSPMLGR</sequence>
<feature type="region of interest" description="Disordered" evidence="1">
    <location>
        <begin position="1"/>
        <end position="42"/>
    </location>
</feature>
<accession>A0ABV0UPT6</accession>
<keyword evidence="2" id="KW-0472">Membrane</keyword>
<keyword evidence="2" id="KW-1133">Transmembrane helix</keyword>
<dbReference type="Proteomes" id="UP001482620">
    <property type="component" value="Unassembled WGS sequence"/>
</dbReference>
<reference evidence="3 4" key="1">
    <citation type="submission" date="2021-06" db="EMBL/GenBank/DDBJ databases">
        <authorList>
            <person name="Palmer J.M."/>
        </authorList>
    </citation>
    <scope>NUCLEOTIDE SEQUENCE [LARGE SCALE GENOMIC DNA]</scope>
    <source>
        <strain evidence="4">if_2019</strain>
        <tissue evidence="3">Muscle</tissue>
    </source>
</reference>